<sequence length="80" mass="8840">MSKFSYNCHICKLQCRYVAGKTISAGVNSNTKPVTDCLQKAAGFDILLIYRIAWQTCPIGTYDKSEVTYGKENPAARDGD</sequence>
<organism evidence="1 2">
    <name type="scientific">Eubacterium plexicaudatum ASF492</name>
    <dbReference type="NCBI Taxonomy" id="1235802"/>
    <lineage>
        <taxon>Bacteria</taxon>
        <taxon>Bacillati</taxon>
        <taxon>Bacillota</taxon>
        <taxon>Clostridia</taxon>
        <taxon>Eubacteriales</taxon>
        <taxon>Eubacteriaceae</taxon>
        <taxon>Eubacterium</taxon>
    </lineage>
</organism>
<evidence type="ECO:0000313" key="2">
    <source>
        <dbReference type="Proteomes" id="UP000012589"/>
    </source>
</evidence>
<dbReference type="HOGENOM" id="CLU_2584513_0_0_9"/>
<evidence type="ECO:0000313" key="1">
    <source>
        <dbReference type="EMBL" id="EMZ24143.1"/>
    </source>
</evidence>
<proteinExistence type="predicted"/>
<accession>N2ACF5</accession>
<keyword evidence="2" id="KW-1185">Reference proteome</keyword>
<dbReference type="Proteomes" id="UP000012589">
    <property type="component" value="Unassembled WGS sequence"/>
</dbReference>
<reference evidence="1 2" key="1">
    <citation type="journal article" date="2014" name="Genome Announc.">
        <title>Draft genome sequences of the altered schaedler flora, a defined bacterial community from gnotobiotic mice.</title>
        <authorList>
            <person name="Wannemuehler M.J."/>
            <person name="Overstreet A.M."/>
            <person name="Ward D.V."/>
            <person name="Phillips G.J."/>
        </authorList>
    </citation>
    <scope>NUCLEOTIDE SEQUENCE [LARGE SCALE GENOMIC DNA]</scope>
    <source>
        <strain evidence="1 2">ASF492</strain>
    </source>
</reference>
<gene>
    <name evidence="1" type="ORF">C823_03407</name>
</gene>
<dbReference type="EMBL" id="AQFT01000100">
    <property type="protein sequence ID" value="EMZ24143.1"/>
    <property type="molecule type" value="Genomic_DNA"/>
</dbReference>
<protein>
    <submittedName>
        <fullName evidence="1">Uncharacterized protein</fullName>
    </submittedName>
</protein>
<comment type="caution">
    <text evidence="1">The sequence shown here is derived from an EMBL/GenBank/DDBJ whole genome shotgun (WGS) entry which is preliminary data.</text>
</comment>
<dbReference type="AlphaFoldDB" id="N2ACF5"/>
<dbReference type="STRING" id="1235802.C823_03407"/>
<name>N2ACF5_9FIRM</name>